<comment type="subcellular location">
    <subcellularLocation>
        <location evidence="1">Cytoplasm</location>
    </subcellularLocation>
</comment>
<feature type="domain" description="CAP-Gly" evidence="4">
    <location>
        <begin position="59"/>
        <end position="83"/>
    </location>
</feature>
<organism evidence="5 6">
    <name type="scientific">Scophthalmus maximus</name>
    <name type="common">Turbot</name>
    <name type="synonym">Psetta maxima</name>
    <dbReference type="NCBI Taxonomy" id="52904"/>
    <lineage>
        <taxon>Eukaryota</taxon>
        <taxon>Metazoa</taxon>
        <taxon>Chordata</taxon>
        <taxon>Craniata</taxon>
        <taxon>Vertebrata</taxon>
        <taxon>Euteleostomi</taxon>
        <taxon>Actinopterygii</taxon>
        <taxon>Neopterygii</taxon>
        <taxon>Teleostei</taxon>
        <taxon>Neoteleostei</taxon>
        <taxon>Acanthomorphata</taxon>
        <taxon>Carangaria</taxon>
        <taxon>Pleuronectiformes</taxon>
        <taxon>Pleuronectoidei</taxon>
        <taxon>Scophthalmidae</taxon>
        <taxon>Scophthalmus</taxon>
    </lineage>
</organism>
<dbReference type="GO" id="GO:0051010">
    <property type="term" value="F:microtubule plus-end binding"/>
    <property type="evidence" value="ECO:0007669"/>
    <property type="project" value="TreeGrafter"/>
</dbReference>
<dbReference type="GO" id="GO:0031122">
    <property type="term" value="P:cytoplasmic microtubule organization"/>
    <property type="evidence" value="ECO:0007669"/>
    <property type="project" value="TreeGrafter"/>
</dbReference>
<sequence>MKKHRIGHFNEEEKAKKKAELAAQEEEQRAAADAISVGSRCQVQVPGQPLKLGTVMYVGTTDFKQGSWVGVKYDEPLGKHNGT</sequence>
<evidence type="ECO:0000259" key="4">
    <source>
        <dbReference type="PROSITE" id="PS50245"/>
    </source>
</evidence>
<evidence type="ECO:0000256" key="1">
    <source>
        <dbReference type="ARBA" id="ARBA00004496"/>
    </source>
</evidence>
<dbReference type="AlphaFoldDB" id="A0A6A4RHR5"/>
<dbReference type="SUPFAM" id="SSF74924">
    <property type="entry name" value="Cap-Gly domain"/>
    <property type="match status" value="1"/>
</dbReference>
<dbReference type="PROSITE" id="PS50245">
    <property type="entry name" value="CAP_GLY_2"/>
    <property type="match status" value="1"/>
</dbReference>
<reference evidence="5 6" key="1">
    <citation type="submission" date="2019-06" db="EMBL/GenBank/DDBJ databases">
        <title>Draft genomes of female and male turbot (Scophthalmus maximus).</title>
        <authorList>
            <person name="Xu H."/>
            <person name="Xu X.-W."/>
            <person name="Shao C."/>
            <person name="Chen S."/>
        </authorList>
    </citation>
    <scope>NUCLEOTIDE SEQUENCE [LARGE SCALE GENOMIC DNA]</scope>
    <source>
        <strain evidence="5">Ysfricsl-2016a</strain>
        <tissue evidence="5">Blood</tissue>
    </source>
</reference>
<dbReference type="GO" id="GO:0005938">
    <property type="term" value="C:cell cortex"/>
    <property type="evidence" value="ECO:0007669"/>
    <property type="project" value="TreeGrafter"/>
</dbReference>
<dbReference type="GO" id="GO:0035371">
    <property type="term" value="C:microtubule plus-end"/>
    <property type="evidence" value="ECO:0007669"/>
    <property type="project" value="TreeGrafter"/>
</dbReference>
<feature type="region of interest" description="Disordered" evidence="3">
    <location>
        <begin position="1"/>
        <end position="24"/>
    </location>
</feature>
<dbReference type="EMBL" id="VEVO01010633">
    <property type="protein sequence ID" value="KAF0021393.1"/>
    <property type="molecule type" value="Genomic_DNA"/>
</dbReference>
<keyword evidence="2" id="KW-0963">Cytoplasm</keyword>
<proteinExistence type="predicted"/>
<name>A0A6A4RHR5_SCOMX</name>
<dbReference type="InterPro" id="IPR000938">
    <property type="entry name" value="CAP-Gly_domain"/>
</dbReference>
<evidence type="ECO:0000313" key="6">
    <source>
        <dbReference type="Proteomes" id="UP000438429"/>
    </source>
</evidence>
<feature type="compositionally biased region" description="Basic and acidic residues" evidence="3">
    <location>
        <begin position="8"/>
        <end position="24"/>
    </location>
</feature>
<dbReference type="Gene3D" id="2.30.30.190">
    <property type="entry name" value="CAP Gly-rich-like domain"/>
    <property type="match status" value="1"/>
</dbReference>
<evidence type="ECO:0000256" key="3">
    <source>
        <dbReference type="SAM" id="MobiDB-lite"/>
    </source>
</evidence>
<evidence type="ECO:0000313" key="5">
    <source>
        <dbReference type="EMBL" id="KAF0021393.1"/>
    </source>
</evidence>
<dbReference type="Pfam" id="PF01302">
    <property type="entry name" value="CAP_GLY"/>
    <property type="match status" value="1"/>
</dbReference>
<dbReference type="PANTHER" id="PTHR18916:SF85">
    <property type="entry name" value="TUBULIN-FOLDING COFACTOR B"/>
    <property type="match status" value="1"/>
</dbReference>
<dbReference type="Proteomes" id="UP000438429">
    <property type="component" value="Unassembled WGS sequence"/>
</dbReference>
<comment type="caution">
    <text evidence="5">The sequence shown here is derived from an EMBL/GenBank/DDBJ whole genome shotgun (WGS) entry which is preliminary data.</text>
</comment>
<evidence type="ECO:0000256" key="2">
    <source>
        <dbReference type="ARBA" id="ARBA00022490"/>
    </source>
</evidence>
<accession>A0A6A4RHR5</accession>
<dbReference type="GO" id="GO:0005634">
    <property type="term" value="C:nucleus"/>
    <property type="evidence" value="ECO:0007669"/>
    <property type="project" value="TreeGrafter"/>
</dbReference>
<gene>
    <name evidence="5" type="ORF">F2P81_026354</name>
</gene>
<protein>
    <recommendedName>
        <fullName evidence="4">CAP-Gly domain-containing protein</fullName>
    </recommendedName>
</protein>
<dbReference type="SMART" id="SM01052">
    <property type="entry name" value="CAP_GLY"/>
    <property type="match status" value="1"/>
</dbReference>
<dbReference type="InterPro" id="IPR036859">
    <property type="entry name" value="CAP-Gly_dom_sf"/>
</dbReference>
<dbReference type="PANTHER" id="PTHR18916">
    <property type="entry name" value="DYNACTIN 1-RELATED MICROTUBULE-BINDING"/>
    <property type="match status" value="1"/>
</dbReference>